<proteinExistence type="predicted"/>
<evidence type="ECO:0000313" key="2">
    <source>
        <dbReference type="Proteomes" id="UP000887458"/>
    </source>
</evidence>
<evidence type="ECO:0000313" key="1">
    <source>
        <dbReference type="EMBL" id="KAH9420979.1"/>
    </source>
</evidence>
<organism evidence="1 2">
    <name type="scientific">Dermatophagoides pteronyssinus</name>
    <name type="common">European house dust mite</name>
    <dbReference type="NCBI Taxonomy" id="6956"/>
    <lineage>
        <taxon>Eukaryota</taxon>
        <taxon>Metazoa</taxon>
        <taxon>Ecdysozoa</taxon>
        <taxon>Arthropoda</taxon>
        <taxon>Chelicerata</taxon>
        <taxon>Arachnida</taxon>
        <taxon>Acari</taxon>
        <taxon>Acariformes</taxon>
        <taxon>Sarcoptiformes</taxon>
        <taxon>Astigmata</taxon>
        <taxon>Psoroptidia</taxon>
        <taxon>Analgoidea</taxon>
        <taxon>Pyroglyphidae</taxon>
        <taxon>Dermatophagoidinae</taxon>
        <taxon>Dermatophagoides</taxon>
    </lineage>
</organism>
<reference evidence="1 2" key="2">
    <citation type="journal article" date="2022" name="Mol. Biol. Evol.">
        <title>Comparative Genomics Reveals Insights into the Divergent Evolution of Astigmatic Mites and Household Pest Adaptations.</title>
        <authorList>
            <person name="Xiong Q."/>
            <person name="Wan A.T."/>
            <person name="Liu X."/>
            <person name="Fung C.S."/>
            <person name="Xiao X."/>
            <person name="Malainual N."/>
            <person name="Hou J."/>
            <person name="Wang L."/>
            <person name="Wang M."/>
            <person name="Yang K.Y."/>
            <person name="Cui Y."/>
            <person name="Leung E.L."/>
            <person name="Nong W."/>
            <person name="Shin S.K."/>
            <person name="Au S.W."/>
            <person name="Jeong K.Y."/>
            <person name="Chew F.T."/>
            <person name="Hui J.H."/>
            <person name="Leung T.F."/>
            <person name="Tungtrongchitr A."/>
            <person name="Zhong N."/>
            <person name="Liu Z."/>
            <person name="Tsui S.K."/>
        </authorList>
    </citation>
    <scope>NUCLEOTIDE SEQUENCE [LARGE SCALE GENOMIC DNA]</scope>
    <source>
        <strain evidence="1">Derp</strain>
    </source>
</reference>
<protein>
    <submittedName>
        <fullName evidence="1">Uncharacterized protein</fullName>
    </submittedName>
</protein>
<keyword evidence="2" id="KW-1185">Reference proteome</keyword>
<sequence length="71" mass="8588">MQTIELFYPDDHDDDKQRNHTLKNQHTLKSFFPVSGNKRQKQYMILKKIKSNLTMLFKSNLNHMNECARYN</sequence>
<dbReference type="EMBL" id="NJHN03000047">
    <property type="protein sequence ID" value="KAH9420979.1"/>
    <property type="molecule type" value="Genomic_DNA"/>
</dbReference>
<comment type="caution">
    <text evidence="1">The sequence shown here is derived from an EMBL/GenBank/DDBJ whole genome shotgun (WGS) entry which is preliminary data.</text>
</comment>
<dbReference type="Proteomes" id="UP000887458">
    <property type="component" value="Unassembled WGS sequence"/>
</dbReference>
<accession>A0ABQ8JED9</accession>
<reference evidence="1 2" key="1">
    <citation type="journal article" date="2018" name="J. Allergy Clin. Immunol.">
        <title>High-quality assembly of Dermatophagoides pteronyssinus genome and transcriptome reveals a wide range of novel allergens.</title>
        <authorList>
            <person name="Liu X.Y."/>
            <person name="Yang K.Y."/>
            <person name="Wang M.Q."/>
            <person name="Kwok J.S."/>
            <person name="Zeng X."/>
            <person name="Yang Z."/>
            <person name="Xiao X.J."/>
            <person name="Lau C.P."/>
            <person name="Li Y."/>
            <person name="Huang Z.M."/>
            <person name="Ba J.G."/>
            <person name="Yim A.K."/>
            <person name="Ouyang C.Y."/>
            <person name="Ngai S.M."/>
            <person name="Chan T.F."/>
            <person name="Leung E.L."/>
            <person name="Liu L."/>
            <person name="Liu Z.G."/>
            <person name="Tsui S.K."/>
        </authorList>
    </citation>
    <scope>NUCLEOTIDE SEQUENCE [LARGE SCALE GENOMIC DNA]</scope>
    <source>
        <strain evidence="1">Derp</strain>
    </source>
</reference>
<gene>
    <name evidence="1" type="ORF">DERP_001419</name>
</gene>
<name>A0ABQ8JED9_DERPT</name>